<sequence>MSEAAQTNEMQAEVMPVAEAPPAAAEPAITKVAGAPASTEDGITLAEAPQKPHAGQDGCAAPAAEPVPQTPPQRTIRPAVSGSHMRISSRPLAGDTHSSNAHKTTAGASAMSGRSHAVPYEGTAVHLSSRGRAPPSRPRAGASDVGAVTKTSMPPEAEEVEQAKAQAPRETAATDCAAMRAKIRSPEPYRKPARSQKAPKANAASAAANGSEGGPLKKAPRRRLADLKAAGPKAKKATRLKTDGDVAMKATKSRKTVRESRKSQSPSDKADGVESAAITQKTLKKRSAKGKATAAAKGGEAAAAKKEATKKKAVKKSCKTATAAEAMPSSDAAASHAASGEGAPHAAEARAETEERRDAAGPMPCTEDQKSTMTQHHTKDEGEIGAPAAEGDATAATKHADPEAMDAAEASTSYPKEKAADVHS</sequence>
<dbReference type="EMBL" id="JAFEUZ010000031">
    <property type="protein sequence ID" value="KAG5471322.1"/>
    <property type="molecule type" value="Genomic_DNA"/>
</dbReference>
<feature type="compositionally biased region" description="Low complexity" evidence="1">
    <location>
        <begin position="386"/>
        <end position="397"/>
    </location>
</feature>
<evidence type="ECO:0000313" key="2">
    <source>
        <dbReference type="EMBL" id="KAG5471322.1"/>
    </source>
</evidence>
<feature type="compositionally biased region" description="Low complexity" evidence="1">
    <location>
        <begin position="128"/>
        <end position="143"/>
    </location>
</feature>
<protein>
    <submittedName>
        <fullName evidence="2">Uncharacterized protein</fullName>
    </submittedName>
</protein>
<evidence type="ECO:0000256" key="1">
    <source>
        <dbReference type="SAM" id="MobiDB-lite"/>
    </source>
</evidence>
<feature type="compositionally biased region" description="Basic and acidic residues" evidence="1">
    <location>
        <begin position="347"/>
        <end position="359"/>
    </location>
</feature>
<feature type="compositionally biased region" description="Low complexity" evidence="1">
    <location>
        <begin position="319"/>
        <end position="346"/>
    </location>
</feature>
<keyword evidence="3" id="KW-1185">Reference proteome</keyword>
<gene>
    <name evidence="2" type="ORF">LSCM1_01401</name>
</gene>
<name>A0A836KFZ7_9TRYP</name>
<dbReference type="AlphaFoldDB" id="A0A836KFZ7"/>
<reference evidence="3" key="2">
    <citation type="journal article" date="2021" name="Sci. Data">
        <title>Chromosome-scale genome sequencing, assembly and annotation of six genomes from subfamily Leishmaniinae.</title>
        <authorList>
            <person name="Almutairi H."/>
            <person name="Urbaniak M.D."/>
            <person name="Bates M.D."/>
            <person name="Jariyapan N."/>
            <person name="Kwakye-Nuako G."/>
            <person name="Thomaz Soccol V."/>
            <person name="Al-Salem W.S."/>
            <person name="Dillon R.J."/>
            <person name="Bates P.A."/>
            <person name="Gatherer D."/>
        </authorList>
    </citation>
    <scope>NUCLEOTIDE SEQUENCE [LARGE SCALE GENOMIC DNA]</scope>
</reference>
<dbReference type="RefSeq" id="XP_067176296.1">
    <property type="nucleotide sequence ID" value="XM_067319017.1"/>
</dbReference>
<feature type="compositionally biased region" description="Basic and acidic residues" evidence="1">
    <location>
        <begin position="256"/>
        <end position="272"/>
    </location>
</feature>
<feature type="compositionally biased region" description="Basic and acidic residues" evidence="1">
    <location>
        <begin position="415"/>
        <end position="424"/>
    </location>
</feature>
<feature type="compositionally biased region" description="Basic residues" evidence="1">
    <location>
        <begin position="308"/>
        <end position="318"/>
    </location>
</feature>
<comment type="caution">
    <text evidence="2">The sequence shown here is derived from an EMBL/GenBank/DDBJ whole genome shotgun (WGS) entry which is preliminary data.</text>
</comment>
<reference evidence="3" key="1">
    <citation type="journal article" date="2021" name="Microbiol. Resour. Announc.">
        <title>LGAAP: Leishmaniinae Genome Assembly and Annotation Pipeline.</title>
        <authorList>
            <person name="Almutairi H."/>
            <person name="Urbaniak M.D."/>
            <person name="Bates M.D."/>
            <person name="Jariyapan N."/>
            <person name="Kwakye-Nuako G."/>
            <person name="Thomaz-Soccol V."/>
            <person name="Al-Salem W.S."/>
            <person name="Dillon R.J."/>
            <person name="Bates P.A."/>
            <person name="Gatherer D."/>
        </authorList>
    </citation>
    <scope>NUCLEOTIDE SEQUENCE [LARGE SCALE GENOMIC DNA]</scope>
</reference>
<dbReference type="Proteomes" id="UP000673552">
    <property type="component" value="Unassembled WGS sequence"/>
</dbReference>
<proteinExistence type="predicted"/>
<evidence type="ECO:0000313" key="3">
    <source>
        <dbReference type="Proteomes" id="UP000673552"/>
    </source>
</evidence>
<dbReference type="OrthoDB" id="268045at2759"/>
<accession>A0A836KFZ7</accession>
<feature type="region of interest" description="Disordered" evidence="1">
    <location>
        <begin position="23"/>
        <end position="424"/>
    </location>
</feature>
<dbReference type="KEGG" id="lmat:92511529"/>
<dbReference type="GeneID" id="92511529"/>
<feature type="compositionally biased region" description="Low complexity" evidence="1">
    <location>
        <begin position="290"/>
        <end position="302"/>
    </location>
</feature>
<feature type="compositionally biased region" description="Polar residues" evidence="1">
    <location>
        <begin position="96"/>
        <end position="107"/>
    </location>
</feature>
<organism evidence="2 3">
    <name type="scientific">Leishmania martiniquensis</name>
    <dbReference type="NCBI Taxonomy" id="1580590"/>
    <lineage>
        <taxon>Eukaryota</taxon>
        <taxon>Discoba</taxon>
        <taxon>Euglenozoa</taxon>
        <taxon>Kinetoplastea</taxon>
        <taxon>Metakinetoplastina</taxon>
        <taxon>Trypanosomatida</taxon>
        <taxon>Trypanosomatidae</taxon>
        <taxon>Leishmaniinae</taxon>
        <taxon>Leishmania</taxon>
    </lineage>
</organism>
<feature type="compositionally biased region" description="Low complexity" evidence="1">
    <location>
        <begin position="198"/>
        <end position="210"/>
    </location>
</feature>